<evidence type="ECO:0000313" key="2">
    <source>
        <dbReference type="Proteomes" id="UP000318080"/>
    </source>
</evidence>
<gene>
    <name evidence="1" type="ORF">EJK80_03220</name>
</gene>
<name>A0A540R8T3_9CORY</name>
<evidence type="ECO:0000313" key="1">
    <source>
        <dbReference type="EMBL" id="TQE44155.1"/>
    </source>
</evidence>
<reference evidence="1 2" key="1">
    <citation type="submission" date="2019-06" db="EMBL/GenBank/DDBJ databases">
        <title>Draft genome of C. phoceense Strain 272.</title>
        <authorList>
            <person name="Pacheco L.G.C."/>
            <person name="Barberis C.M."/>
            <person name="Almuzara M.N."/>
            <person name="Traglia G.M."/>
            <person name="Santos C.S."/>
            <person name="Rocha D.J.P.G."/>
            <person name="Aguiar E.R.G.R."/>
            <person name="Vay C.A."/>
        </authorList>
    </citation>
    <scope>NUCLEOTIDE SEQUENCE [LARGE SCALE GENOMIC DNA]</scope>
    <source>
        <strain evidence="1 2">272</strain>
    </source>
</reference>
<dbReference type="AlphaFoldDB" id="A0A540R8T3"/>
<dbReference type="GeneID" id="79852483"/>
<proteinExistence type="predicted"/>
<protein>
    <submittedName>
        <fullName evidence="1">Uncharacterized protein</fullName>
    </submittedName>
</protein>
<dbReference type="RefSeq" id="WP_066510899.1">
    <property type="nucleotide sequence ID" value="NZ_JADPQA010000010.1"/>
</dbReference>
<dbReference type="Proteomes" id="UP000318080">
    <property type="component" value="Unassembled WGS sequence"/>
</dbReference>
<dbReference type="EMBL" id="VHIR01000003">
    <property type="protein sequence ID" value="TQE44155.1"/>
    <property type="molecule type" value="Genomic_DNA"/>
</dbReference>
<organism evidence="1 2">
    <name type="scientific">Corynebacterium phoceense</name>
    <dbReference type="NCBI Taxonomy" id="1686286"/>
    <lineage>
        <taxon>Bacteria</taxon>
        <taxon>Bacillati</taxon>
        <taxon>Actinomycetota</taxon>
        <taxon>Actinomycetes</taxon>
        <taxon>Mycobacteriales</taxon>
        <taxon>Corynebacteriaceae</taxon>
        <taxon>Corynebacterium</taxon>
    </lineage>
</organism>
<comment type="caution">
    <text evidence="1">The sequence shown here is derived from an EMBL/GenBank/DDBJ whole genome shotgun (WGS) entry which is preliminary data.</text>
</comment>
<sequence>MNTITTLLDTLSSAFGGSTATGLDLIQETPTAARVAEHLLEHDLVPATSAEIISTFESATGRAPRTAELAATEGFLSSFGWAA</sequence>
<dbReference type="STRING" id="1686286.GCA_900092335_01236"/>
<keyword evidence="2" id="KW-1185">Reference proteome</keyword>
<accession>A0A540R8T3</accession>